<proteinExistence type="predicted"/>
<name>A0A1H6T7B0_9BACT</name>
<dbReference type="RefSeq" id="WP_090335036.1">
    <property type="nucleotide sequence ID" value="NZ_FNXY01000003.1"/>
</dbReference>
<dbReference type="EMBL" id="FNXY01000003">
    <property type="protein sequence ID" value="SEI75146.1"/>
    <property type="molecule type" value="Genomic_DNA"/>
</dbReference>
<evidence type="ECO:0000313" key="2">
    <source>
        <dbReference type="Proteomes" id="UP000199532"/>
    </source>
</evidence>
<accession>A0A1H6T7B0</accession>
<dbReference type="STRING" id="408657.SAMN04487995_2021"/>
<dbReference type="AlphaFoldDB" id="A0A1H6T7B0"/>
<reference evidence="1 2" key="1">
    <citation type="submission" date="2016-10" db="EMBL/GenBank/DDBJ databases">
        <authorList>
            <person name="de Groot N.N."/>
        </authorList>
    </citation>
    <scope>NUCLEOTIDE SEQUENCE [LARGE SCALE GENOMIC DNA]</scope>
    <source>
        <strain evidence="1 2">DSM 19938</strain>
    </source>
</reference>
<protein>
    <recommendedName>
        <fullName evidence="3">Outer membrane protein beta-barrel domain-containing protein</fullName>
    </recommendedName>
</protein>
<evidence type="ECO:0000313" key="1">
    <source>
        <dbReference type="EMBL" id="SEI75146.1"/>
    </source>
</evidence>
<keyword evidence="2" id="KW-1185">Reference proteome</keyword>
<dbReference type="OrthoDB" id="980939at2"/>
<dbReference type="Proteomes" id="UP000199532">
    <property type="component" value="Unassembled WGS sequence"/>
</dbReference>
<evidence type="ECO:0008006" key="3">
    <source>
        <dbReference type="Google" id="ProtNLM"/>
    </source>
</evidence>
<organism evidence="1 2">
    <name type="scientific">Dyadobacter koreensis</name>
    <dbReference type="NCBI Taxonomy" id="408657"/>
    <lineage>
        <taxon>Bacteria</taxon>
        <taxon>Pseudomonadati</taxon>
        <taxon>Bacteroidota</taxon>
        <taxon>Cytophagia</taxon>
        <taxon>Cytophagales</taxon>
        <taxon>Spirosomataceae</taxon>
        <taxon>Dyadobacter</taxon>
    </lineage>
</organism>
<sequence length="195" mass="21779">MKNHYVILFILISVVNSYSQPANHLIVNYGISSQVLVGKSLEGGGSQDGKGGNVIGLRYIRSTDGKMSLETGLEYSRFKFSIKPAYHPDIDMTARKENVEFVSVPLYARYTFAKYLFVNGGVIADFQINKRKTDTVDRQSGVGLGVGIGGKYEFKHIMISINPFLQQHAIIAIEKAKYQERLIEAGIRFGVGYRF</sequence>
<gene>
    <name evidence="1" type="ORF">SAMN04487995_2021</name>
</gene>